<evidence type="ECO:0000256" key="3">
    <source>
        <dbReference type="ARBA" id="ARBA00048132"/>
    </source>
</evidence>
<dbReference type="PANTHER" id="PTHR48105">
    <property type="entry name" value="THIOREDOXIN REDUCTASE 1-RELATED-RELATED"/>
    <property type="match status" value="1"/>
</dbReference>
<dbReference type="EC" id="1.8.1.9" evidence="5"/>
<protein>
    <submittedName>
        <fullName evidence="5">Thioredoxin reductase</fullName>
        <ecNumber evidence="5">1.8.1.9</ecNumber>
    </submittedName>
</protein>
<keyword evidence="2 5" id="KW-0560">Oxidoreductase</keyword>
<evidence type="ECO:0000256" key="1">
    <source>
        <dbReference type="ARBA" id="ARBA00022630"/>
    </source>
</evidence>
<dbReference type="InterPro" id="IPR050097">
    <property type="entry name" value="Ferredoxin-NADP_redctase_2"/>
</dbReference>
<evidence type="ECO:0000259" key="4">
    <source>
        <dbReference type="Pfam" id="PF07992"/>
    </source>
</evidence>
<sequence>MSDSSTDVVVVGGGAAGLSAALMLTRARRTVTVVDGGRPRNLASSHLHGFLSRDGEDPAELLSVGRREVESYGGRICRGSVSEIHPGSDGEWRVTWSGGALTCRAVVVATGLSDRLPDIPGIADAWGSSVFHCPYCHGYEVDRQTVAVIGGDNRRFSLKQAGLLTQWSDEVTFCLNGIALDPEEQRKLLRLGVRIEDALVDAVADDGQPGISISLSGGRSQTFGSVFVGPVFEPNDALLRQAGCRIGADGFVVVDGEGYTGVRRLWSAGNVSSSPAQLITAAAQGATVGVSVNDALTFSDDIVGGLATRLQMDEDIDGPELGRF</sequence>
<keyword evidence="6" id="KW-1185">Reference proteome</keyword>
<dbReference type="GO" id="GO:0004791">
    <property type="term" value="F:thioredoxin-disulfide reductase (NADPH) activity"/>
    <property type="evidence" value="ECO:0007669"/>
    <property type="project" value="UniProtKB-EC"/>
</dbReference>
<dbReference type="RefSeq" id="WP_082796373.1">
    <property type="nucleotide sequence ID" value="NZ_DAMBUN010000004.1"/>
</dbReference>
<feature type="domain" description="FAD/NAD(P)-binding" evidence="4">
    <location>
        <begin position="7"/>
        <end position="285"/>
    </location>
</feature>
<dbReference type="Gene3D" id="3.50.50.60">
    <property type="entry name" value="FAD/NAD(P)-binding domain"/>
    <property type="match status" value="2"/>
</dbReference>
<gene>
    <name evidence="5" type="ORF">CVAR292_00418</name>
</gene>
<name>A0A125T579_9CORY</name>
<proteinExistence type="predicted"/>
<accession>A0A125T579</accession>
<dbReference type="SUPFAM" id="SSF51905">
    <property type="entry name" value="FAD/NAD(P)-binding domain"/>
    <property type="match status" value="2"/>
</dbReference>
<comment type="catalytic activity">
    <reaction evidence="3">
        <text>[thioredoxin]-dithiol + NADP(+) = [thioredoxin]-disulfide + NADPH + H(+)</text>
        <dbReference type="Rhea" id="RHEA:20345"/>
        <dbReference type="Rhea" id="RHEA-COMP:10698"/>
        <dbReference type="Rhea" id="RHEA-COMP:10700"/>
        <dbReference type="ChEBI" id="CHEBI:15378"/>
        <dbReference type="ChEBI" id="CHEBI:29950"/>
        <dbReference type="ChEBI" id="CHEBI:50058"/>
        <dbReference type="ChEBI" id="CHEBI:57783"/>
        <dbReference type="ChEBI" id="CHEBI:58349"/>
        <dbReference type="EC" id="1.8.1.9"/>
    </reaction>
</comment>
<dbReference type="InterPro" id="IPR036188">
    <property type="entry name" value="FAD/NAD-bd_sf"/>
</dbReference>
<reference evidence="6" key="1">
    <citation type="submission" date="2015-11" db="EMBL/GenBank/DDBJ databases">
        <authorList>
            <person name="Dugat-Bony E."/>
        </authorList>
    </citation>
    <scope>NUCLEOTIDE SEQUENCE [LARGE SCALE GENOMIC DNA]</scope>
    <source>
        <strain evidence="6">Mu292</strain>
    </source>
</reference>
<evidence type="ECO:0000313" key="5">
    <source>
        <dbReference type="EMBL" id="CUU65105.1"/>
    </source>
</evidence>
<dbReference type="OrthoDB" id="9786503at2"/>
<organism evidence="5 6">
    <name type="scientific">Corynebacterium variabile</name>
    <dbReference type="NCBI Taxonomy" id="1727"/>
    <lineage>
        <taxon>Bacteria</taxon>
        <taxon>Bacillati</taxon>
        <taxon>Actinomycetota</taxon>
        <taxon>Actinomycetes</taxon>
        <taxon>Mycobacteriales</taxon>
        <taxon>Corynebacteriaceae</taxon>
        <taxon>Corynebacterium</taxon>
    </lineage>
</organism>
<evidence type="ECO:0000256" key="2">
    <source>
        <dbReference type="ARBA" id="ARBA00023002"/>
    </source>
</evidence>
<dbReference type="EMBL" id="FAUH01000002">
    <property type="protein sequence ID" value="CUU65105.1"/>
    <property type="molecule type" value="Genomic_DNA"/>
</dbReference>
<keyword evidence="1" id="KW-0285">Flavoprotein</keyword>
<dbReference type="Proteomes" id="UP000182498">
    <property type="component" value="Unassembled WGS sequence"/>
</dbReference>
<dbReference type="PRINTS" id="PR00368">
    <property type="entry name" value="FADPNR"/>
</dbReference>
<dbReference type="Pfam" id="PF07992">
    <property type="entry name" value="Pyr_redox_2"/>
    <property type="match status" value="1"/>
</dbReference>
<dbReference type="PRINTS" id="PR00469">
    <property type="entry name" value="PNDRDTASEII"/>
</dbReference>
<dbReference type="InterPro" id="IPR023753">
    <property type="entry name" value="FAD/NAD-binding_dom"/>
</dbReference>
<evidence type="ECO:0000313" key="6">
    <source>
        <dbReference type="Proteomes" id="UP000182498"/>
    </source>
</evidence>
<dbReference type="AlphaFoldDB" id="A0A125T579"/>